<feature type="non-terminal residue" evidence="1">
    <location>
        <position position="156"/>
    </location>
</feature>
<accession>A0A165IR79</accession>
<dbReference type="AlphaFoldDB" id="A0A165IR79"/>
<evidence type="ECO:0000313" key="1">
    <source>
        <dbReference type="EMBL" id="KZV93762.1"/>
    </source>
</evidence>
<dbReference type="GO" id="GO:0003735">
    <property type="term" value="F:structural constituent of ribosome"/>
    <property type="evidence" value="ECO:0007669"/>
    <property type="project" value="InterPro"/>
</dbReference>
<dbReference type="Proteomes" id="UP000077266">
    <property type="component" value="Unassembled WGS sequence"/>
</dbReference>
<dbReference type="GO" id="GO:0032543">
    <property type="term" value="P:mitochondrial translation"/>
    <property type="evidence" value="ECO:0007669"/>
    <property type="project" value="InterPro"/>
</dbReference>
<gene>
    <name evidence="1" type="ORF">EXIGLDRAFT_588106</name>
</gene>
<protein>
    <submittedName>
        <fullName evidence="1">Uncharacterized protein</fullName>
    </submittedName>
</protein>
<dbReference type="PANTHER" id="PTHR39150">
    <property type="entry name" value="54S RIBOSOMAL PROTEIN L28, MITOCHONDRIAL"/>
    <property type="match status" value="1"/>
</dbReference>
<dbReference type="InterPro" id="IPR042831">
    <property type="entry name" value="Ribosomal_mL40_fung"/>
</dbReference>
<feature type="non-terminal residue" evidence="1">
    <location>
        <position position="1"/>
    </location>
</feature>
<name>A0A165IR79_EXIGL</name>
<dbReference type="Gene3D" id="6.10.250.3440">
    <property type="match status" value="1"/>
</dbReference>
<evidence type="ECO:0000313" key="2">
    <source>
        <dbReference type="Proteomes" id="UP000077266"/>
    </source>
</evidence>
<dbReference type="OrthoDB" id="2098203at2759"/>
<dbReference type="STRING" id="1314781.A0A165IR79"/>
<dbReference type="EMBL" id="KV425984">
    <property type="protein sequence ID" value="KZV93762.1"/>
    <property type="molecule type" value="Genomic_DNA"/>
</dbReference>
<dbReference type="InParanoid" id="A0A165IR79"/>
<organism evidence="1 2">
    <name type="scientific">Exidia glandulosa HHB12029</name>
    <dbReference type="NCBI Taxonomy" id="1314781"/>
    <lineage>
        <taxon>Eukaryota</taxon>
        <taxon>Fungi</taxon>
        <taxon>Dikarya</taxon>
        <taxon>Basidiomycota</taxon>
        <taxon>Agaricomycotina</taxon>
        <taxon>Agaricomycetes</taxon>
        <taxon>Auriculariales</taxon>
        <taxon>Exidiaceae</taxon>
        <taxon>Exidia</taxon>
    </lineage>
</organism>
<dbReference type="PANTHER" id="PTHR39150:SF1">
    <property type="entry name" value="LARGE RIBOSOMAL SUBUNIT PROTEIN ML40"/>
    <property type="match status" value="1"/>
</dbReference>
<reference evidence="1 2" key="1">
    <citation type="journal article" date="2016" name="Mol. Biol. Evol.">
        <title>Comparative Genomics of Early-Diverging Mushroom-Forming Fungi Provides Insights into the Origins of Lignocellulose Decay Capabilities.</title>
        <authorList>
            <person name="Nagy L.G."/>
            <person name="Riley R."/>
            <person name="Tritt A."/>
            <person name="Adam C."/>
            <person name="Daum C."/>
            <person name="Floudas D."/>
            <person name="Sun H."/>
            <person name="Yadav J.S."/>
            <person name="Pangilinan J."/>
            <person name="Larsson K.H."/>
            <person name="Matsuura K."/>
            <person name="Barry K."/>
            <person name="Labutti K."/>
            <person name="Kuo R."/>
            <person name="Ohm R.A."/>
            <person name="Bhattacharya S.S."/>
            <person name="Shirouzu T."/>
            <person name="Yoshinaga Y."/>
            <person name="Martin F.M."/>
            <person name="Grigoriev I.V."/>
            <person name="Hibbett D.S."/>
        </authorList>
    </citation>
    <scope>NUCLEOTIDE SEQUENCE [LARGE SCALE GENOMIC DNA]</scope>
    <source>
        <strain evidence="1 2">HHB12029</strain>
    </source>
</reference>
<keyword evidence="2" id="KW-1185">Reference proteome</keyword>
<sequence>RKNAAVQGDNRKRILQRALYPRNGPRDESPIGTYRPDAKLALRRSIQNVEVHETIERAWLLHQRHQRQARTAELQRKWDSMHAAMSELRSFDYDRFVEANTVEDPRARPPAEQVLLKNLKGPERQFIEGRIRGLFPREMRIPTNTPSRAGWNHAWR</sequence>
<proteinExistence type="predicted"/>
<dbReference type="GO" id="GO:0005739">
    <property type="term" value="C:mitochondrion"/>
    <property type="evidence" value="ECO:0007669"/>
    <property type="project" value="GOC"/>
</dbReference>